<feature type="transmembrane region" description="Helical" evidence="2">
    <location>
        <begin position="12"/>
        <end position="29"/>
    </location>
</feature>
<proteinExistence type="predicted"/>
<evidence type="ECO:0000313" key="3">
    <source>
        <dbReference type="EMBL" id="MEX0428563.1"/>
    </source>
</evidence>
<protein>
    <submittedName>
        <fullName evidence="3">Uncharacterized protein</fullName>
    </submittedName>
</protein>
<evidence type="ECO:0000256" key="1">
    <source>
        <dbReference type="SAM" id="MobiDB-lite"/>
    </source>
</evidence>
<gene>
    <name evidence="3" type="ORF">AB3X52_13105</name>
</gene>
<feature type="transmembrane region" description="Helical" evidence="2">
    <location>
        <begin position="74"/>
        <end position="96"/>
    </location>
</feature>
<keyword evidence="4" id="KW-1185">Reference proteome</keyword>
<feature type="transmembrane region" description="Helical" evidence="2">
    <location>
        <begin position="50"/>
        <end position="68"/>
    </location>
</feature>
<dbReference type="RefSeq" id="WP_367994534.1">
    <property type="nucleotide sequence ID" value="NZ_JBFPJR010000022.1"/>
</dbReference>
<name>A0ABV3T0C4_9ACTN</name>
<keyword evidence="2" id="KW-0472">Membrane</keyword>
<sequence>MTPLVADEPPVAPLLLIGGIGVLVLLLGVGHYRGWQKSGLLRVPFDSIHFMPAWFGAAIVIVALGSLGSRLTPWFMVLAAVGFIPFAVALVGLFWLPDRLLPAWYVAWRGRGRPADEVASRADRAYDAHRERRAAEKAQERAARRRS</sequence>
<organism evidence="3 4">
    <name type="scientific">Nocardioides eburneus</name>
    <dbReference type="NCBI Taxonomy" id="3231482"/>
    <lineage>
        <taxon>Bacteria</taxon>
        <taxon>Bacillati</taxon>
        <taxon>Actinomycetota</taxon>
        <taxon>Actinomycetes</taxon>
        <taxon>Propionibacteriales</taxon>
        <taxon>Nocardioidaceae</taxon>
        <taxon>Nocardioides</taxon>
    </lineage>
</organism>
<accession>A0ABV3T0C4</accession>
<keyword evidence="2" id="KW-0812">Transmembrane</keyword>
<dbReference type="Proteomes" id="UP001556631">
    <property type="component" value="Unassembled WGS sequence"/>
</dbReference>
<feature type="region of interest" description="Disordered" evidence="1">
    <location>
        <begin position="123"/>
        <end position="147"/>
    </location>
</feature>
<reference evidence="3 4" key="1">
    <citation type="submission" date="2024-07" db="EMBL/GenBank/DDBJ databases">
        <authorList>
            <person name="Lee S."/>
            <person name="Kang M."/>
        </authorList>
    </citation>
    <scope>NUCLEOTIDE SEQUENCE [LARGE SCALE GENOMIC DNA]</scope>
    <source>
        <strain evidence="3 4">DS6</strain>
    </source>
</reference>
<evidence type="ECO:0000313" key="4">
    <source>
        <dbReference type="Proteomes" id="UP001556631"/>
    </source>
</evidence>
<keyword evidence="2" id="KW-1133">Transmembrane helix</keyword>
<comment type="caution">
    <text evidence="3">The sequence shown here is derived from an EMBL/GenBank/DDBJ whole genome shotgun (WGS) entry which is preliminary data.</text>
</comment>
<dbReference type="EMBL" id="JBFPJR010000022">
    <property type="protein sequence ID" value="MEX0428563.1"/>
    <property type="molecule type" value="Genomic_DNA"/>
</dbReference>
<evidence type="ECO:0000256" key="2">
    <source>
        <dbReference type="SAM" id="Phobius"/>
    </source>
</evidence>